<keyword evidence="9 13" id="KW-0408">Iron</keyword>
<dbReference type="GO" id="GO:0004505">
    <property type="term" value="F:phenylalanine 4-monooxygenase activity"/>
    <property type="evidence" value="ECO:0007669"/>
    <property type="project" value="UniProtKB-EC"/>
</dbReference>
<dbReference type="PRINTS" id="PR00372">
    <property type="entry name" value="FYWHYDRXLASE"/>
</dbReference>
<evidence type="ECO:0000256" key="13">
    <source>
        <dbReference type="PIRSR" id="PIRSR601273-2"/>
    </source>
</evidence>
<dbReference type="PROSITE" id="PS00367">
    <property type="entry name" value="BH4_AAA_HYDROXYL_1"/>
    <property type="match status" value="1"/>
</dbReference>
<dbReference type="InterPro" id="IPR018301">
    <property type="entry name" value="ArAA_hydroxylase_Fe/CU_BS"/>
</dbReference>
<dbReference type="PROSITE" id="PS51410">
    <property type="entry name" value="BH4_AAA_HYDROXYL_2"/>
    <property type="match status" value="1"/>
</dbReference>
<feature type="binding site" evidence="13">
    <location>
        <position position="175"/>
    </location>
    <ligand>
        <name>Fe cation</name>
        <dbReference type="ChEBI" id="CHEBI:24875"/>
    </ligand>
</feature>
<dbReference type="InterPro" id="IPR019774">
    <property type="entry name" value="Aromatic-AA_hydroxylase_C"/>
</dbReference>
<sequence length="274" mass="31526">MKTGANLSISDPKAYVSKVPDEHGYIDYTPEENGTWEILYNRQMEIVRDRACPEFLEGIDKLDMGAQSIPQLPDINDKLENMTGWQVERVPALIGFERFFELLANRRFPAATFIRRREDLDYIKEPDIFHELFGHCPLLTNQAYADFSQHYGILGLNATKEERAMLARLYWFTIEFGLVKSDQGLKVYGGGILSSKEETVYSLESDIPNRQSLDILDAFRTHYRIDQLQKNYFIIDSLAELQNIIKLDLTLLISQAKKLGMKPSDYLPKENAAC</sequence>
<feature type="binding site" evidence="13">
    <location>
        <position position="135"/>
    </location>
    <ligand>
        <name>Fe cation</name>
        <dbReference type="ChEBI" id="CHEBI:24875"/>
    </ligand>
</feature>
<evidence type="ECO:0000313" key="15">
    <source>
        <dbReference type="EMBL" id="TQV71476.1"/>
    </source>
</evidence>
<name>A0A545T2N5_9GAMM</name>
<comment type="catalytic activity">
    <reaction evidence="1">
        <text>(6R)-L-erythro-5,6,7,8-tetrahydrobiopterin + L-phenylalanine + O2 = (4aS,6R)-4a-hydroxy-L-erythro-5,6,7,8-tetrahydrobiopterin + L-tyrosine</text>
        <dbReference type="Rhea" id="RHEA:20273"/>
        <dbReference type="ChEBI" id="CHEBI:15379"/>
        <dbReference type="ChEBI" id="CHEBI:15642"/>
        <dbReference type="ChEBI" id="CHEBI:58095"/>
        <dbReference type="ChEBI" id="CHEBI:58315"/>
        <dbReference type="ChEBI" id="CHEBI:59560"/>
        <dbReference type="EC" id="1.14.16.1"/>
    </reaction>
</comment>
<gene>
    <name evidence="15" type="ORF">FLL45_20180</name>
</gene>
<keyword evidence="11" id="KW-0585">Phenylalanine catabolism</keyword>
<feature type="domain" description="Biopterin-dependent aromatic amino acid hydroxylase family profile" evidence="14">
    <location>
        <begin position="1"/>
        <end position="274"/>
    </location>
</feature>
<comment type="cofactor">
    <cofactor evidence="2 13">
        <name>Fe(2+)</name>
        <dbReference type="ChEBI" id="CHEBI:29033"/>
    </cofactor>
</comment>
<evidence type="ECO:0000259" key="14">
    <source>
        <dbReference type="PROSITE" id="PS51410"/>
    </source>
</evidence>
<comment type="pathway">
    <text evidence="3">Amino-acid degradation; L-phenylalanine degradation; acetoacetate and fumarate from L-phenylalanine: step 1/6.</text>
</comment>
<keyword evidence="8 15" id="KW-0560">Oxidoreductase</keyword>
<evidence type="ECO:0000256" key="3">
    <source>
        <dbReference type="ARBA" id="ARBA00005088"/>
    </source>
</evidence>
<dbReference type="InterPro" id="IPR005960">
    <property type="entry name" value="Phe-4-hydroxylase_mono"/>
</dbReference>
<dbReference type="Proteomes" id="UP000317839">
    <property type="component" value="Unassembled WGS sequence"/>
</dbReference>
<proteinExistence type="inferred from homology"/>
<dbReference type="Pfam" id="PF00351">
    <property type="entry name" value="Biopterin_H"/>
    <property type="match status" value="1"/>
</dbReference>
<dbReference type="RefSeq" id="WP_142943875.1">
    <property type="nucleotide sequence ID" value="NZ_VIKR01000006.1"/>
</dbReference>
<dbReference type="CDD" id="cd03348">
    <property type="entry name" value="pro_PheOH"/>
    <property type="match status" value="1"/>
</dbReference>
<keyword evidence="16" id="KW-1185">Reference proteome</keyword>
<keyword evidence="7 13" id="KW-0479">Metal-binding</keyword>
<evidence type="ECO:0000256" key="6">
    <source>
        <dbReference type="ARBA" id="ARBA00020276"/>
    </source>
</evidence>
<evidence type="ECO:0000256" key="2">
    <source>
        <dbReference type="ARBA" id="ARBA00001954"/>
    </source>
</evidence>
<evidence type="ECO:0000256" key="1">
    <source>
        <dbReference type="ARBA" id="ARBA00001060"/>
    </source>
</evidence>
<dbReference type="GO" id="GO:0005506">
    <property type="term" value="F:iron ion binding"/>
    <property type="evidence" value="ECO:0007669"/>
    <property type="project" value="InterPro"/>
</dbReference>
<dbReference type="NCBIfam" id="TIGR01267">
    <property type="entry name" value="Phe4hydrox_mono"/>
    <property type="match status" value="1"/>
</dbReference>
<dbReference type="PANTHER" id="PTHR11473:SF24">
    <property type="entry name" value="PHENYLALANINE-4-HYDROXYLASE"/>
    <property type="match status" value="1"/>
</dbReference>
<evidence type="ECO:0000256" key="8">
    <source>
        <dbReference type="ARBA" id="ARBA00023002"/>
    </source>
</evidence>
<feature type="binding site" evidence="13">
    <location>
        <position position="130"/>
    </location>
    <ligand>
        <name>Fe cation</name>
        <dbReference type="ChEBI" id="CHEBI:24875"/>
    </ligand>
</feature>
<evidence type="ECO:0000256" key="7">
    <source>
        <dbReference type="ARBA" id="ARBA00022723"/>
    </source>
</evidence>
<dbReference type="InterPro" id="IPR001273">
    <property type="entry name" value="ArAA_hydroxylase"/>
</dbReference>
<dbReference type="PANTHER" id="PTHR11473">
    <property type="entry name" value="AROMATIC AMINO ACID HYDROXYLASE"/>
    <property type="match status" value="1"/>
</dbReference>
<dbReference type="InterPro" id="IPR036329">
    <property type="entry name" value="Aro-AA_hydroxylase_C_sf"/>
</dbReference>
<evidence type="ECO:0000256" key="11">
    <source>
        <dbReference type="ARBA" id="ARBA00023232"/>
    </source>
</evidence>
<dbReference type="NCBIfam" id="NF008877">
    <property type="entry name" value="PRK11913.1-2"/>
    <property type="match status" value="1"/>
</dbReference>
<evidence type="ECO:0000256" key="4">
    <source>
        <dbReference type="ARBA" id="ARBA00009712"/>
    </source>
</evidence>
<comment type="caution">
    <text evidence="15">The sequence shown here is derived from an EMBL/GenBank/DDBJ whole genome shotgun (WGS) entry which is preliminary data.</text>
</comment>
<evidence type="ECO:0000256" key="5">
    <source>
        <dbReference type="ARBA" id="ARBA00011995"/>
    </source>
</evidence>
<dbReference type="OrthoDB" id="9780502at2"/>
<dbReference type="SUPFAM" id="SSF56534">
    <property type="entry name" value="Aromatic aminoacid monoxygenases, catalytic and oligomerization domains"/>
    <property type="match status" value="1"/>
</dbReference>
<organism evidence="15 16">
    <name type="scientific">Aliikangiella marina</name>
    <dbReference type="NCBI Taxonomy" id="1712262"/>
    <lineage>
        <taxon>Bacteria</taxon>
        <taxon>Pseudomonadati</taxon>
        <taxon>Pseudomonadota</taxon>
        <taxon>Gammaproteobacteria</taxon>
        <taxon>Oceanospirillales</taxon>
        <taxon>Pleioneaceae</taxon>
        <taxon>Aliikangiella</taxon>
    </lineage>
</organism>
<evidence type="ECO:0000256" key="9">
    <source>
        <dbReference type="ARBA" id="ARBA00023004"/>
    </source>
</evidence>
<keyword evidence="10 15" id="KW-0503">Monooxygenase</keyword>
<dbReference type="InterPro" id="IPR036951">
    <property type="entry name" value="ArAA_hydroxylase_sf"/>
</dbReference>
<accession>A0A545T2N5</accession>
<dbReference type="GO" id="GO:0006559">
    <property type="term" value="P:L-phenylalanine catabolic process"/>
    <property type="evidence" value="ECO:0007669"/>
    <property type="project" value="UniProtKB-UniPathway"/>
</dbReference>
<evidence type="ECO:0000313" key="16">
    <source>
        <dbReference type="Proteomes" id="UP000317839"/>
    </source>
</evidence>
<dbReference type="UniPathway" id="UPA00139">
    <property type="reaction ID" value="UER00337"/>
</dbReference>
<dbReference type="AlphaFoldDB" id="A0A545T2N5"/>
<comment type="similarity">
    <text evidence="4">Belongs to the biopterin-dependent aromatic amino acid hydroxylase family.</text>
</comment>
<reference evidence="15 16" key="1">
    <citation type="submission" date="2019-06" db="EMBL/GenBank/DDBJ databases">
        <title>Draft genome of Aliikangiella marina GYP-15.</title>
        <authorList>
            <person name="Wang G."/>
        </authorList>
    </citation>
    <scope>NUCLEOTIDE SEQUENCE [LARGE SCALE GENOMIC DNA]</scope>
    <source>
        <strain evidence="15 16">GYP-15</strain>
    </source>
</reference>
<protein>
    <recommendedName>
        <fullName evidence="6">Phenylalanine-4-hydroxylase</fullName>
        <ecNumber evidence="5">1.14.16.1</ecNumber>
    </recommendedName>
    <alternativeName>
        <fullName evidence="12">Phe-4-monooxygenase</fullName>
    </alternativeName>
</protein>
<dbReference type="EMBL" id="VIKR01000006">
    <property type="protein sequence ID" value="TQV71476.1"/>
    <property type="molecule type" value="Genomic_DNA"/>
</dbReference>
<dbReference type="EC" id="1.14.16.1" evidence="5"/>
<evidence type="ECO:0000256" key="12">
    <source>
        <dbReference type="ARBA" id="ARBA00029922"/>
    </source>
</evidence>
<dbReference type="Gene3D" id="1.10.800.10">
    <property type="entry name" value="Aromatic amino acid hydroxylase"/>
    <property type="match status" value="1"/>
</dbReference>
<evidence type="ECO:0000256" key="10">
    <source>
        <dbReference type="ARBA" id="ARBA00023033"/>
    </source>
</evidence>